<reference evidence="6 7" key="1">
    <citation type="submission" date="2018-03" db="EMBL/GenBank/DDBJ databases">
        <title>Whole genome sequencing of Histamine producing bacteria.</title>
        <authorList>
            <person name="Butler K."/>
        </authorList>
    </citation>
    <scope>NUCLEOTIDE SEQUENCE [LARGE SCALE GENOMIC DNA]</scope>
    <source>
        <strain evidence="6 7">JCM 13586</strain>
    </source>
</reference>
<keyword evidence="4 5" id="KW-0472">Membrane</keyword>
<feature type="transmembrane region" description="Helical" evidence="5">
    <location>
        <begin position="212"/>
        <end position="234"/>
    </location>
</feature>
<dbReference type="InterPro" id="IPR004695">
    <property type="entry name" value="SLAC1/Mae1/Ssu1/TehA"/>
</dbReference>
<sequence length="305" mass="33985">MMSSNTFLRLPVTLMSSVMGVAGLATAAKASGINALAPTVTAVAVGAIVMLLIFTLSLFARYRKKPTQYFDEMANMVSRNFLSCGTISLFLLSGLFNSPALWMLGAVIQVPLFIFILTRWVYSYENLLITFNPTFLIPPLANVVCSIFVPEWFKGFGYFMFLVGMLVGGGVYLALLSRLIKKSFIAKPLYPTYFIMMATPSMFFLGQQTYAIRLSAVSVGYYLWAVIASIALLLNIRKIIETNFSLAFWAFTFPMAAFTTATYQYIQLTGASLWIGHCLLAMTFLILLNVITRTVLNRKRLLLPQ</sequence>
<dbReference type="AlphaFoldDB" id="A0A2T3J1B2"/>
<feature type="transmembrane region" description="Helical" evidence="5">
    <location>
        <begin position="80"/>
        <end position="96"/>
    </location>
</feature>
<comment type="subcellular location">
    <subcellularLocation>
        <location evidence="1">Membrane</location>
        <topology evidence="1">Multi-pass membrane protein</topology>
    </subcellularLocation>
</comment>
<protein>
    <recommendedName>
        <fullName evidence="8">C4-dicarboxylate ABC transporter</fullName>
    </recommendedName>
</protein>
<keyword evidence="2 5" id="KW-0812">Transmembrane</keyword>
<name>A0A2T3J1B2_9GAMM</name>
<dbReference type="Proteomes" id="UP000241222">
    <property type="component" value="Unassembled WGS sequence"/>
</dbReference>
<organism evidence="6 7">
    <name type="scientific">Photobacterium lutimaris</name>
    <dbReference type="NCBI Taxonomy" id="388278"/>
    <lineage>
        <taxon>Bacteria</taxon>
        <taxon>Pseudomonadati</taxon>
        <taxon>Pseudomonadota</taxon>
        <taxon>Gammaproteobacteria</taxon>
        <taxon>Vibrionales</taxon>
        <taxon>Vibrionaceae</taxon>
        <taxon>Photobacterium</taxon>
    </lineage>
</organism>
<accession>A0A2T3J1B2</accession>
<feature type="transmembrane region" description="Helical" evidence="5">
    <location>
        <begin position="188"/>
        <end position="206"/>
    </location>
</feature>
<proteinExistence type="predicted"/>
<dbReference type="InterPro" id="IPR052951">
    <property type="entry name" value="Tellurite_res_ion_channel"/>
</dbReference>
<feature type="transmembrane region" description="Helical" evidence="5">
    <location>
        <begin position="102"/>
        <end position="122"/>
    </location>
</feature>
<evidence type="ECO:0000256" key="5">
    <source>
        <dbReference type="SAM" id="Phobius"/>
    </source>
</evidence>
<evidence type="ECO:0000313" key="7">
    <source>
        <dbReference type="Proteomes" id="UP000241222"/>
    </source>
</evidence>
<dbReference type="Pfam" id="PF03595">
    <property type="entry name" value="SLAC1"/>
    <property type="match status" value="1"/>
</dbReference>
<evidence type="ECO:0000256" key="4">
    <source>
        <dbReference type="ARBA" id="ARBA00023136"/>
    </source>
</evidence>
<keyword evidence="3 5" id="KW-1133">Transmembrane helix</keyword>
<dbReference type="RefSeq" id="WP_107348155.1">
    <property type="nucleotide sequence ID" value="NZ_PYMH01000002.1"/>
</dbReference>
<dbReference type="InterPro" id="IPR038665">
    <property type="entry name" value="Voltage-dep_anion_channel_sf"/>
</dbReference>
<dbReference type="EMBL" id="PYMH01000002">
    <property type="protein sequence ID" value="PSU34830.1"/>
    <property type="molecule type" value="Genomic_DNA"/>
</dbReference>
<feature type="transmembrane region" description="Helical" evidence="5">
    <location>
        <begin position="37"/>
        <end position="59"/>
    </location>
</feature>
<dbReference type="Gene3D" id="1.50.10.150">
    <property type="entry name" value="Voltage-dependent anion channel"/>
    <property type="match status" value="1"/>
</dbReference>
<dbReference type="GO" id="GO:0046583">
    <property type="term" value="F:monoatomic cation efflux transmembrane transporter activity"/>
    <property type="evidence" value="ECO:0007669"/>
    <property type="project" value="TreeGrafter"/>
</dbReference>
<comment type="caution">
    <text evidence="6">The sequence shown here is derived from an EMBL/GenBank/DDBJ whole genome shotgun (WGS) entry which is preliminary data.</text>
</comment>
<feature type="transmembrane region" description="Helical" evidence="5">
    <location>
        <begin position="272"/>
        <end position="291"/>
    </location>
</feature>
<dbReference type="PANTHER" id="PTHR37955:SF1">
    <property type="entry name" value="DEP DOMAIN-CONTAINING PROTEIN"/>
    <property type="match status" value="1"/>
</dbReference>
<dbReference type="PANTHER" id="PTHR37955">
    <property type="entry name" value="TELLURITE RESISTANCE PROTEIN TEHA"/>
    <property type="match status" value="1"/>
</dbReference>
<evidence type="ECO:0000256" key="2">
    <source>
        <dbReference type="ARBA" id="ARBA00022692"/>
    </source>
</evidence>
<dbReference type="OrthoDB" id="309023at2"/>
<feature type="transmembrane region" description="Helical" evidence="5">
    <location>
        <begin position="155"/>
        <end position="176"/>
    </location>
</feature>
<feature type="transmembrane region" description="Helical" evidence="5">
    <location>
        <begin position="246"/>
        <end position="266"/>
    </location>
</feature>
<gene>
    <name evidence="6" type="ORF">C9I99_07000</name>
</gene>
<keyword evidence="7" id="KW-1185">Reference proteome</keyword>
<evidence type="ECO:0000256" key="3">
    <source>
        <dbReference type="ARBA" id="ARBA00022989"/>
    </source>
</evidence>
<evidence type="ECO:0008006" key="8">
    <source>
        <dbReference type="Google" id="ProtNLM"/>
    </source>
</evidence>
<dbReference type="GO" id="GO:0005886">
    <property type="term" value="C:plasma membrane"/>
    <property type="evidence" value="ECO:0007669"/>
    <property type="project" value="TreeGrafter"/>
</dbReference>
<evidence type="ECO:0000313" key="6">
    <source>
        <dbReference type="EMBL" id="PSU34830.1"/>
    </source>
</evidence>
<evidence type="ECO:0000256" key="1">
    <source>
        <dbReference type="ARBA" id="ARBA00004141"/>
    </source>
</evidence>
<feature type="transmembrane region" description="Helical" evidence="5">
    <location>
        <begin position="129"/>
        <end position="149"/>
    </location>
</feature>